<evidence type="ECO:0000259" key="3">
    <source>
        <dbReference type="Pfam" id="PF13581"/>
    </source>
</evidence>
<evidence type="ECO:0000256" key="2">
    <source>
        <dbReference type="SAM" id="MobiDB-lite"/>
    </source>
</evidence>
<keyword evidence="1" id="KW-0723">Serine/threonine-protein kinase</keyword>
<dbReference type="SUPFAM" id="SSF55874">
    <property type="entry name" value="ATPase domain of HSP90 chaperone/DNA topoisomerase II/histidine kinase"/>
    <property type="match status" value="1"/>
</dbReference>
<dbReference type="InterPro" id="IPR036890">
    <property type="entry name" value="HATPase_C_sf"/>
</dbReference>
<dbReference type="CDD" id="cd16936">
    <property type="entry name" value="HATPase_RsbW-like"/>
    <property type="match status" value="1"/>
</dbReference>
<evidence type="ECO:0000256" key="1">
    <source>
        <dbReference type="ARBA" id="ARBA00022527"/>
    </source>
</evidence>
<keyword evidence="5" id="KW-1185">Reference proteome</keyword>
<dbReference type="InterPro" id="IPR050267">
    <property type="entry name" value="Anti-sigma-factor_SerPK"/>
</dbReference>
<comment type="caution">
    <text evidence="4">The sequence shown here is derived from an EMBL/GenBank/DDBJ whole genome shotgun (WGS) entry which is preliminary data.</text>
</comment>
<protein>
    <recommendedName>
        <fullName evidence="3">Histidine kinase/HSP90-like ATPase domain-containing protein</fullName>
    </recommendedName>
</protein>
<dbReference type="EMBL" id="BMND01000006">
    <property type="protein sequence ID" value="GGN41771.1"/>
    <property type="molecule type" value="Genomic_DNA"/>
</dbReference>
<dbReference type="Gene3D" id="3.30.565.10">
    <property type="entry name" value="Histidine kinase-like ATPase, C-terminal domain"/>
    <property type="match status" value="1"/>
</dbReference>
<feature type="domain" description="Histidine kinase/HSP90-like ATPase" evidence="3">
    <location>
        <begin position="65"/>
        <end position="176"/>
    </location>
</feature>
<gene>
    <name evidence="4" type="ORF">GCM10012285_21310</name>
</gene>
<organism evidence="4 5">
    <name type="scientific">Streptomyces kronopolitis</name>
    <dbReference type="NCBI Taxonomy" id="1612435"/>
    <lineage>
        <taxon>Bacteria</taxon>
        <taxon>Bacillati</taxon>
        <taxon>Actinomycetota</taxon>
        <taxon>Actinomycetes</taxon>
        <taxon>Kitasatosporales</taxon>
        <taxon>Streptomycetaceae</taxon>
        <taxon>Streptomyces</taxon>
    </lineage>
</organism>
<evidence type="ECO:0000313" key="4">
    <source>
        <dbReference type="EMBL" id="GGN41771.1"/>
    </source>
</evidence>
<proteinExistence type="predicted"/>
<evidence type="ECO:0000313" key="5">
    <source>
        <dbReference type="Proteomes" id="UP000600080"/>
    </source>
</evidence>
<keyword evidence="1" id="KW-0808">Transferase</keyword>
<keyword evidence="1" id="KW-0418">Kinase</keyword>
<dbReference type="Pfam" id="PF13581">
    <property type="entry name" value="HATPase_c_2"/>
    <property type="match status" value="1"/>
</dbReference>
<feature type="region of interest" description="Disordered" evidence="2">
    <location>
        <begin position="131"/>
        <end position="152"/>
    </location>
</feature>
<dbReference type="Proteomes" id="UP000600080">
    <property type="component" value="Unassembled WGS sequence"/>
</dbReference>
<name>A0ABQ2J7G1_9ACTN</name>
<feature type="region of interest" description="Disordered" evidence="2">
    <location>
        <begin position="42"/>
        <end position="68"/>
    </location>
</feature>
<dbReference type="PANTHER" id="PTHR35526:SF3">
    <property type="entry name" value="ANTI-SIGMA-F FACTOR RSBW"/>
    <property type="match status" value="1"/>
</dbReference>
<dbReference type="PANTHER" id="PTHR35526">
    <property type="entry name" value="ANTI-SIGMA-F FACTOR RSBW-RELATED"/>
    <property type="match status" value="1"/>
</dbReference>
<accession>A0ABQ2J7G1</accession>
<feature type="compositionally biased region" description="Basic and acidic residues" evidence="2">
    <location>
        <begin position="137"/>
        <end position="150"/>
    </location>
</feature>
<sequence length="182" mass="19465">MRYFARDIGYVLNDPFHPWNVTGESSGWDVIGVSESAAAEVPEPVSGNARRRGKATGSPTAEWSFPADPGAVRTARTVVRRVLDDWGLNGAADMAVLLVSELVTNSLRHASGPIGVRMVLLTTGGLLVEVSDPLPDPPRERDAAPDDEGGRGLQLVACSSRRWGTRRGKSGKTVWFELSVAG</sequence>
<reference evidence="5" key="1">
    <citation type="journal article" date="2019" name="Int. J. Syst. Evol. Microbiol.">
        <title>The Global Catalogue of Microorganisms (GCM) 10K type strain sequencing project: providing services to taxonomists for standard genome sequencing and annotation.</title>
        <authorList>
            <consortium name="The Broad Institute Genomics Platform"/>
            <consortium name="The Broad Institute Genome Sequencing Center for Infectious Disease"/>
            <person name="Wu L."/>
            <person name="Ma J."/>
        </authorList>
    </citation>
    <scope>NUCLEOTIDE SEQUENCE [LARGE SCALE GENOMIC DNA]</scope>
    <source>
        <strain evidence="5">CGMCC 4.7323</strain>
    </source>
</reference>
<dbReference type="InterPro" id="IPR003594">
    <property type="entry name" value="HATPase_dom"/>
</dbReference>